<keyword evidence="4 7" id="KW-0808">Transferase</keyword>
<evidence type="ECO:0000256" key="7">
    <source>
        <dbReference type="RuleBase" id="RU000587"/>
    </source>
</evidence>
<keyword evidence="6 7" id="KW-0119">Carbohydrate metabolism</keyword>
<sequence length="178" mass="20200">MDLTTLPDKVAIQLNDAHPALTIPELMRILMDDEKLTWDTAWDITVCTCAYTNHTVLPEALECWPGDLFQNLLPRHLEIIYEVSRRHLARISALYPGYYGRLRRMSLIEEDGQKKINMAHLCIVGSHAVNGMAQIHSDIIKDTVSSCHHPLHSPSLFSLNVLSVLWVTTHTKQSCCFP</sequence>
<dbReference type="InterPro" id="IPR000811">
    <property type="entry name" value="Glyco_trans_35"/>
</dbReference>
<dbReference type="PANTHER" id="PTHR11468">
    <property type="entry name" value="GLYCOGEN PHOSPHORYLASE"/>
    <property type="match status" value="1"/>
</dbReference>
<dbReference type="RefSeq" id="XP_026072737.1">
    <property type="nucleotide sequence ID" value="XM_026216952.1"/>
</dbReference>
<comment type="function">
    <text evidence="7">Allosteric enzyme that catalyzes the rate-limiting step in glycogen catabolism, the phosphorolytic cleavage of glycogen to produce glucose-1-phosphate, and plays a central role in maintaining cellular and organismal glucose homeostasis.</text>
</comment>
<evidence type="ECO:0000256" key="2">
    <source>
        <dbReference type="ARBA" id="ARBA00006047"/>
    </source>
</evidence>
<dbReference type="GO" id="GO:0030170">
    <property type="term" value="F:pyridoxal phosphate binding"/>
    <property type="evidence" value="ECO:0007669"/>
    <property type="project" value="TreeGrafter"/>
</dbReference>
<dbReference type="FunFam" id="3.40.50.2000:FF:000153">
    <property type="entry name" value="Alpha-1,4 glucan phosphorylase"/>
    <property type="match status" value="1"/>
</dbReference>
<comment type="catalytic activity">
    <reaction evidence="7">
        <text>[(1-&gt;4)-alpha-D-glucosyl](n) + phosphate = [(1-&gt;4)-alpha-D-glucosyl](n-1) + alpha-D-glucose 1-phosphate</text>
        <dbReference type="Rhea" id="RHEA:41732"/>
        <dbReference type="Rhea" id="RHEA-COMP:9584"/>
        <dbReference type="Rhea" id="RHEA-COMP:9586"/>
        <dbReference type="ChEBI" id="CHEBI:15444"/>
        <dbReference type="ChEBI" id="CHEBI:43474"/>
        <dbReference type="ChEBI" id="CHEBI:58601"/>
        <dbReference type="EC" id="2.4.1.1"/>
    </reaction>
</comment>
<keyword evidence="8" id="KW-1185">Reference proteome</keyword>
<evidence type="ECO:0000256" key="4">
    <source>
        <dbReference type="ARBA" id="ARBA00022679"/>
    </source>
</evidence>
<dbReference type="GO" id="GO:0005737">
    <property type="term" value="C:cytoplasm"/>
    <property type="evidence" value="ECO:0007669"/>
    <property type="project" value="TreeGrafter"/>
</dbReference>
<evidence type="ECO:0000313" key="10">
    <source>
        <dbReference type="RefSeq" id="XP_026072738.1"/>
    </source>
</evidence>
<dbReference type="GO" id="GO:0008184">
    <property type="term" value="F:glycogen phosphorylase activity"/>
    <property type="evidence" value="ECO:0007669"/>
    <property type="project" value="InterPro"/>
</dbReference>
<dbReference type="Pfam" id="PF00343">
    <property type="entry name" value="Phosphorylase"/>
    <property type="match status" value="1"/>
</dbReference>
<dbReference type="GeneID" id="113052541"/>
<evidence type="ECO:0000313" key="9">
    <source>
        <dbReference type="RefSeq" id="XP_026072737.1"/>
    </source>
</evidence>
<dbReference type="Proteomes" id="UP000515129">
    <property type="component" value="Chromosome 32"/>
</dbReference>
<proteinExistence type="inferred from homology"/>
<name>A0A6P6KNN4_CARAU</name>
<accession>A0A6P6KNN4</accession>
<protein>
    <recommendedName>
        <fullName evidence="7">Alpha-1,4 glucan phosphorylase</fullName>
        <ecNumber evidence="7">2.4.1.1</ecNumber>
    </recommendedName>
</protein>
<keyword evidence="5 7" id="KW-0663">Pyridoxal phosphate</keyword>
<dbReference type="Gene3D" id="3.40.50.2000">
    <property type="entry name" value="Glycogen Phosphorylase B"/>
    <property type="match status" value="1"/>
</dbReference>
<dbReference type="PANTHER" id="PTHR11468:SF32">
    <property type="entry name" value="GLYCOGEN PHOSPHORYLASE, MUSCLE FORM"/>
    <property type="match status" value="1"/>
</dbReference>
<dbReference type="AlphaFoldDB" id="A0A6P6KNN4"/>
<evidence type="ECO:0000313" key="8">
    <source>
        <dbReference type="Proteomes" id="UP000515129"/>
    </source>
</evidence>
<dbReference type="RefSeq" id="XP_026072738.1">
    <property type="nucleotide sequence ID" value="XM_026216953.1"/>
</dbReference>
<dbReference type="SUPFAM" id="SSF53756">
    <property type="entry name" value="UDP-Glycosyltransferase/glycogen phosphorylase"/>
    <property type="match status" value="1"/>
</dbReference>
<evidence type="ECO:0000256" key="3">
    <source>
        <dbReference type="ARBA" id="ARBA00022676"/>
    </source>
</evidence>
<comment type="cofactor">
    <cofactor evidence="1 7">
        <name>pyridoxal 5'-phosphate</name>
        <dbReference type="ChEBI" id="CHEBI:597326"/>
    </cofactor>
</comment>
<keyword evidence="3 7" id="KW-0328">Glycosyltransferase</keyword>
<organism evidence="8 9">
    <name type="scientific">Carassius auratus</name>
    <name type="common">Goldfish</name>
    <dbReference type="NCBI Taxonomy" id="7957"/>
    <lineage>
        <taxon>Eukaryota</taxon>
        <taxon>Metazoa</taxon>
        <taxon>Chordata</taxon>
        <taxon>Craniata</taxon>
        <taxon>Vertebrata</taxon>
        <taxon>Euteleostomi</taxon>
        <taxon>Actinopterygii</taxon>
        <taxon>Neopterygii</taxon>
        <taxon>Teleostei</taxon>
        <taxon>Ostariophysi</taxon>
        <taxon>Cypriniformes</taxon>
        <taxon>Cyprinidae</taxon>
        <taxon>Cyprininae</taxon>
        <taxon>Carassius</taxon>
    </lineage>
</organism>
<evidence type="ECO:0000256" key="1">
    <source>
        <dbReference type="ARBA" id="ARBA00001933"/>
    </source>
</evidence>
<evidence type="ECO:0000256" key="6">
    <source>
        <dbReference type="ARBA" id="ARBA00023277"/>
    </source>
</evidence>
<evidence type="ECO:0000256" key="5">
    <source>
        <dbReference type="ARBA" id="ARBA00022898"/>
    </source>
</evidence>
<reference evidence="9 10" key="1">
    <citation type="submission" date="2025-04" db="UniProtKB">
        <authorList>
            <consortium name="RefSeq"/>
        </authorList>
    </citation>
    <scope>IDENTIFICATION</scope>
    <source>
        <strain evidence="9 10">Wakin</strain>
        <tissue evidence="9 10">Muscle</tissue>
    </source>
</reference>
<dbReference type="OrthoDB" id="9215500at2759"/>
<gene>
    <name evidence="9 10" type="primary">LOC113052541</name>
</gene>
<dbReference type="KEGG" id="caua:113052541"/>
<dbReference type="EC" id="2.4.1.1" evidence="7"/>
<dbReference type="GO" id="GO:0005980">
    <property type="term" value="P:glycogen catabolic process"/>
    <property type="evidence" value="ECO:0007669"/>
    <property type="project" value="TreeGrafter"/>
</dbReference>
<comment type="similarity">
    <text evidence="2 7">Belongs to the glycogen phosphorylase family.</text>
</comment>